<feature type="domain" description="GST C-terminal" evidence="5">
    <location>
        <begin position="90"/>
        <end position="210"/>
    </location>
</feature>
<dbReference type="SUPFAM" id="SSF47616">
    <property type="entry name" value="GST C-terminal domain-like"/>
    <property type="match status" value="1"/>
</dbReference>
<dbReference type="EMBL" id="JACGWN010000014">
    <property type="protein sequence ID" value="KAL0406664.1"/>
    <property type="molecule type" value="Genomic_DNA"/>
</dbReference>
<keyword evidence="3" id="KW-0963">Cytoplasm</keyword>
<comment type="similarity">
    <text evidence="3">Belongs to the GST superfamily.</text>
</comment>
<dbReference type="PROSITE" id="PS50405">
    <property type="entry name" value="GST_CTER"/>
    <property type="match status" value="1"/>
</dbReference>
<dbReference type="CDD" id="cd03058">
    <property type="entry name" value="GST_N_Tau"/>
    <property type="match status" value="1"/>
</dbReference>
<dbReference type="FunFam" id="1.20.1050.10:FF:000018">
    <property type="entry name" value="Glutathione S-transferase U20"/>
    <property type="match status" value="1"/>
</dbReference>
<evidence type="ECO:0000313" key="6">
    <source>
        <dbReference type="EMBL" id="KAL0406664.1"/>
    </source>
</evidence>
<comment type="caution">
    <text evidence="6">The sequence shown here is derived from an EMBL/GenBank/DDBJ whole genome shotgun (WGS) entry which is preliminary data.</text>
</comment>
<proteinExistence type="inferred from homology"/>
<dbReference type="InterPro" id="IPR036249">
    <property type="entry name" value="Thioredoxin-like_sf"/>
</dbReference>
<comment type="subcellular location">
    <subcellularLocation>
        <location evidence="3">Cytoplasm</location>
        <location evidence="3">Cytosol</location>
    </subcellularLocation>
</comment>
<dbReference type="Pfam" id="PF13410">
    <property type="entry name" value="GST_C_2"/>
    <property type="match status" value="1"/>
</dbReference>
<sequence length="221" mass="25507">MADEVVLLDDYVSMFGMRARVALAEKGVEYEYREESLQAEKSTLLLQMNPVHKQVPVLIHNGKPVCESLIIVEYIDEVWKDKSPDLLPAQPYQRAQARFWADFVDRKVYDAGRKLWTTKGEELESGKKDFIDILKVLEGELGEKPYFGGENFGFVDVALIPFYSWFHTYETFANLSIREHCPKLIAWAKRCMERESVSKGLGDPEKIYDFVLAMKKKLGIE</sequence>
<dbReference type="SUPFAM" id="SSF52833">
    <property type="entry name" value="Thioredoxin-like"/>
    <property type="match status" value="1"/>
</dbReference>
<protein>
    <recommendedName>
        <fullName evidence="3">Glutathione S-transferase</fullName>
        <ecNumber evidence="3">2.5.1.18</ecNumber>
    </recommendedName>
</protein>
<evidence type="ECO:0000259" key="4">
    <source>
        <dbReference type="PROSITE" id="PS50404"/>
    </source>
</evidence>
<keyword evidence="1 3" id="KW-0808">Transferase</keyword>
<dbReference type="FunFam" id="3.40.30.10:FF:000014">
    <property type="entry name" value="Tau class glutathione S-transferase"/>
    <property type="match status" value="1"/>
</dbReference>
<dbReference type="InterPro" id="IPR004045">
    <property type="entry name" value="Glutathione_S-Trfase_N"/>
</dbReference>
<reference evidence="6" key="2">
    <citation type="journal article" date="2024" name="Plant">
        <title>Genomic evolution and insights into agronomic trait innovations of Sesamum species.</title>
        <authorList>
            <person name="Miao H."/>
            <person name="Wang L."/>
            <person name="Qu L."/>
            <person name="Liu H."/>
            <person name="Sun Y."/>
            <person name="Le M."/>
            <person name="Wang Q."/>
            <person name="Wei S."/>
            <person name="Zheng Y."/>
            <person name="Lin W."/>
            <person name="Duan Y."/>
            <person name="Cao H."/>
            <person name="Xiong S."/>
            <person name="Wang X."/>
            <person name="Wei L."/>
            <person name="Li C."/>
            <person name="Ma Q."/>
            <person name="Ju M."/>
            <person name="Zhao R."/>
            <person name="Li G."/>
            <person name="Mu C."/>
            <person name="Tian Q."/>
            <person name="Mei H."/>
            <person name="Zhang T."/>
            <person name="Gao T."/>
            <person name="Zhang H."/>
        </authorList>
    </citation>
    <scope>NUCLEOTIDE SEQUENCE</scope>
    <source>
        <strain evidence="6">KEN1</strain>
    </source>
</reference>
<dbReference type="SFLD" id="SFLDG00358">
    <property type="entry name" value="Main_(cytGST)"/>
    <property type="match status" value="1"/>
</dbReference>
<comment type="function">
    <text evidence="3">Is involved in the conjugation of reduced glutathione to a wide number of exogenous and endogenous hydrophobic electrophiles.</text>
</comment>
<dbReference type="Gene3D" id="1.20.1050.10">
    <property type="match status" value="1"/>
</dbReference>
<name>A0AAW2TQB1_9LAMI</name>
<dbReference type="GO" id="GO:0005829">
    <property type="term" value="C:cytosol"/>
    <property type="evidence" value="ECO:0007669"/>
    <property type="project" value="UniProtKB-SubCell"/>
</dbReference>
<feature type="domain" description="GST N-terminal" evidence="4">
    <location>
        <begin position="3"/>
        <end position="83"/>
    </location>
</feature>
<dbReference type="InterPro" id="IPR045073">
    <property type="entry name" value="Omega/Tau-like"/>
</dbReference>
<dbReference type="InterPro" id="IPR040079">
    <property type="entry name" value="Glutathione_S-Trfase"/>
</dbReference>
<dbReference type="Gene3D" id="3.40.30.10">
    <property type="entry name" value="Glutaredoxin"/>
    <property type="match status" value="1"/>
</dbReference>
<evidence type="ECO:0000259" key="5">
    <source>
        <dbReference type="PROSITE" id="PS50405"/>
    </source>
</evidence>
<organism evidence="6">
    <name type="scientific">Sesamum latifolium</name>
    <dbReference type="NCBI Taxonomy" id="2727402"/>
    <lineage>
        <taxon>Eukaryota</taxon>
        <taxon>Viridiplantae</taxon>
        <taxon>Streptophyta</taxon>
        <taxon>Embryophyta</taxon>
        <taxon>Tracheophyta</taxon>
        <taxon>Spermatophyta</taxon>
        <taxon>Magnoliopsida</taxon>
        <taxon>eudicotyledons</taxon>
        <taxon>Gunneridae</taxon>
        <taxon>Pentapetalae</taxon>
        <taxon>asterids</taxon>
        <taxon>lamiids</taxon>
        <taxon>Lamiales</taxon>
        <taxon>Pedaliaceae</taxon>
        <taxon>Sesamum</taxon>
    </lineage>
</organism>
<dbReference type="GO" id="GO:0006749">
    <property type="term" value="P:glutathione metabolic process"/>
    <property type="evidence" value="ECO:0007669"/>
    <property type="project" value="InterPro"/>
</dbReference>
<dbReference type="CDD" id="cd03185">
    <property type="entry name" value="GST_C_Tau"/>
    <property type="match status" value="1"/>
</dbReference>
<dbReference type="GO" id="GO:0004364">
    <property type="term" value="F:glutathione transferase activity"/>
    <property type="evidence" value="ECO:0007669"/>
    <property type="project" value="UniProtKB-UniRule"/>
</dbReference>
<evidence type="ECO:0000256" key="1">
    <source>
        <dbReference type="ARBA" id="ARBA00022679"/>
    </source>
</evidence>
<dbReference type="InterPro" id="IPR036282">
    <property type="entry name" value="Glutathione-S-Trfase_C_sf"/>
</dbReference>
<evidence type="ECO:0000256" key="3">
    <source>
        <dbReference type="RuleBase" id="RU369102"/>
    </source>
</evidence>
<dbReference type="PANTHER" id="PTHR11260:SF773">
    <property type="entry name" value="GLUTATHIONE S-TRANSFERASE U26"/>
    <property type="match status" value="1"/>
</dbReference>
<dbReference type="PANTHER" id="PTHR11260">
    <property type="entry name" value="GLUTATHIONE S-TRANSFERASE, GST, SUPERFAMILY, GST DOMAIN CONTAINING"/>
    <property type="match status" value="1"/>
</dbReference>
<accession>A0AAW2TQB1</accession>
<dbReference type="PROSITE" id="PS50404">
    <property type="entry name" value="GST_NTER"/>
    <property type="match status" value="1"/>
</dbReference>
<dbReference type="Pfam" id="PF02798">
    <property type="entry name" value="GST_N"/>
    <property type="match status" value="1"/>
</dbReference>
<gene>
    <name evidence="6" type="ORF">Slati_3980300</name>
</gene>
<dbReference type="SFLD" id="SFLDS00019">
    <property type="entry name" value="Glutathione_Transferase_(cytos"/>
    <property type="match status" value="1"/>
</dbReference>
<evidence type="ECO:0000256" key="2">
    <source>
        <dbReference type="ARBA" id="ARBA00047960"/>
    </source>
</evidence>
<dbReference type="AlphaFoldDB" id="A0AAW2TQB1"/>
<dbReference type="SFLD" id="SFLDG01152">
    <property type="entry name" value="Main.3:_Omega-_and_Tau-like"/>
    <property type="match status" value="1"/>
</dbReference>
<dbReference type="InterPro" id="IPR010987">
    <property type="entry name" value="Glutathione-S-Trfase_C-like"/>
</dbReference>
<dbReference type="EC" id="2.5.1.18" evidence="3"/>
<comment type="catalytic activity">
    <reaction evidence="2 3">
        <text>RX + glutathione = an S-substituted glutathione + a halide anion + H(+)</text>
        <dbReference type="Rhea" id="RHEA:16437"/>
        <dbReference type="ChEBI" id="CHEBI:15378"/>
        <dbReference type="ChEBI" id="CHEBI:16042"/>
        <dbReference type="ChEBI" id="CHEBI:17792"/>
        <dbReference type="ChEBI" id="CHEBI:57925"/>
        <dbReference type="ChEBI" id="CHEBI:90779"/>
        <dbReference type="EC" id="2.5.1.18"/>
    </reaction>
</comment>
<reference evidence="6" key="1">
    <citation type="submission" date="2020-06" db="EMBL/GenBank/DDBJ databases">
        <authorList>
            <person name="Li T."/>
            <person name="Hu X."/>
            <person name="Zhang T."/>
            <person name="Song X."/>
            <person name="Zhang H."/>
            <person name="Dai N."/>
            <person name="Sheng W."/>
            <person name="Hou X."/>
            <person name="Wei L."/>
        </authorList>
    </citation>
    <scope>NUCLEOTIDE SEQUENCE</scope>
    <source>
        <strain evidence="6">KEN1</strain>
        <tissue evidence="6">Leaf</tissue>
    </source>
</reference>
<dbReference type="InterPro" id="IPR045074">
    <property type="entry name" value="GST_C_Tau"/>
</dbReference>